<dbReference type="SUPFAM" id="SSF47384">
    <property type="entry name" value="Homodimeric domain of signal transducing histidine kinase"/>
    <property type="match status" value="1"/>
</dbReference>
<comment type="catalytic activity">
    <reaction evidence="1">
        <text>ATP + protein L-histidine = ADP + protein N-phospho-L-histidine.</text>
        <dbReference type="EC" id="2.7.13.3"/>
    </reaction>
</comment>
<dbReference type="Pfam" id="PF02743">
    <property type="entry name" value="dCache_1"/>
    <property type="match status" value="1"/>
</dbReference>
<dbReference type="OrthoDB" id="9777714at2"/>
<organism evidence="16 17">
    <name type="scientific">Desulfosudis oleivorans (strain DSM 6200 / JCM 39069 / Hxd3)</name>
    <name type="common">Desulfococcus oleovorans</name>
    <dbReference type="NCBI Taxonomy" id="96561"/>
    <lineage>
        <taxon>Bacteria</taxon>
        <taxon>Pseudomonadati</taxon>
        <taxon>Thermodesulfobacteriota</taxon>
        <taxon>Desulfobacteria</taxon>
        <taxon>Desulfobacterales</taxon>
        <taxon>Desulfosudaceae</taxon>
        <taxon>Desulfosudis</taxon>
    </lineage>
</organism>
<dbReference type="PROSITE" id="PS50885">
    <property type="entry name" value="HAMP"/>
    <property type="match status" value="1"/>
</dbReference>
<evidence type="ECO:0000256" key="3">
    <source>
        <dbReference type="ARBA" id="ARBA00012438"/>
    </source>
</evidence>
<evidence type="ECO:0000256" key="1">
    <source>
        <dbReference type="ARBA" id="ARBA00000085"/>
    </source>
</evidence>
<dbReference type="KEGG" id="dol:Dole_1650"/>
<name>A9A0F4_DESOH</name>
<dbReference type="GO" id="GO:0000155">
    <property type="term" value="F:phosphorelay sensor kinase activity"/>
    <property type="evidence" value="ECO:0007669"/>
    <property type="project" value="InterPro"/>
</dbReference>
<dbReference type="SUPFAM" id="SSF158472">
    <property type="entry name" value="HAMP domain-like"/>
    <property type="match status" value="1"/>
</dbReference>
<keyword evidence="12" id="KW-0175">Coiled coil</keyword>
<feature type="transmembrane region" description="Helical" evidence="13">
    <location>
        <begin position="15"/>
        <end position="37"/>
    </location>
</feature>
<dbReference type="Pfam" id="PF00672">
    <property type="entry name" value="HAMP"/>
    <property type="match status" value="1"/>
</dbReference>
<feature type="domain" description="HAMP" evidence="15">
    <location>
        <begin position="297"/>
        <end position="350"/>
    </location>
</feature>
<dbReference type="InterPro" id="IPR005467">
    <property type="entry name" value="His_kinase_dom"/>
</dbReference>
<dbReference type="GO" id="GO:0005886">
    <property type="term" value="C:plasma membrane"/>
    <property type="evidence" value="ECO:0007669"/>
    <property type="project" value="UniProtKB-SubCell"/>
</dbReference>
<dbReference type="InterPro" id="IPR050428">
    <property type="entry name" value="TCS_sensor_his_kinase"/>
</dbReference>
<keyword evidence="8 16" id="KW-0418">Kinase</keyword>
<dbReference type="EC" id="2.7.13.3" evidence="3"/>
<evidence type="ECO:0000313" key="16">
    <source>
        <dbReference type="EMBL" id="ABW67454.1"/>
    </source>
</evidence>
<dbReference type="CDD" id="cd06225">
    <property type="entry name" value="HAMP"/>
    <property type="match status" value="1"/>
</dbReference>
<dbReference type="CDD" id="cd00075">
    <property type="entry name" value="HATPase"/>
    <property type="match status" value="1"/>
</dbReference>
<dbReference type="InterPro" id="IPR003661">
    <property type="entry name" value="HisK_dim/P_dom"/>
</dbReference>
<dbReference type="CDD" id="cd00082">
    <property type="entry name" value="HisKA"/>
    <property type="match status" value="1"/>
</dbReference>
<dbReference type="InterPro" id="IPR003594">
    <property type="entry name" value="HATPase_dom"/>
</dbReference>
<accession>A9A0F4</accession>
<keyword evidence="7 13" id="KW-0812">Transmembrane</keyword>
<reference evidence="16 17" key="1">
    <citation type="submission" date="2007-10" db="EMBL/GenBank/DDBJ databases">
        <title>Complete sequence of Desulfococcus oleovorans Hxd3.</title>
        <authorList>
            <consortium name="US DOE Joint Genome Institute"/>
            <person name="Copeland A."/>
            <person name="Lucas S."/>
            <person name="Lapidus A."/>
            <person name="Barry K."/>
            <person name="Glavina del Rio T."/>
            <person name="Dalin E."/>
            <person name="Tice H."/>
            <person name="Pitluck S."/>
            <person name="Kiss H."/>
            <person name="Brettin T."/>
            <person name="Bruce D."/>
            <person name="Detter J.C."/>
            <person name="Han C."/>
            <person name="Schmutz J."/>
            <person name="Larimer F."/>
            <person name="Land M."/>
            <person name="Hauser L."/>
            <person name="Kyrpides N."/>
            <person name="Kim E."/>
            <person name="Wawrik B."/>
            <person name="Richardson P."/>
        </authorList>
    </citation>
    <scope>NUCLEOTIDE SEQUENCE [LARGE SCALE GENOMIC DNA]</scope>
    <source>
        <strain evidence="17">DSM 6200 / JCM 39069 / Hxd3</strain>
    </source>
</reference>
<dbReference type="SUPFAM" id="SSF55874">
    <property type="entry name" value="ATPase domain of HSP90 chaperone/DNA topoisomerase II/histidine kinase"/>
    <property type="match status" value="1"/>
</dbReference>
<evidence type="ECO:0000256" key="11">
    <source>
        <dbReference type="ARBA" id="ARBA00023136"/>
    </source>
</evidence>
<dbReference type="EMBL" id="CP000859">
    <property type="protein sequence ID" value="ABW67454.1"/>
    <property type="molecule type" value="Genomic_DNA"/>
</dbReference>
<evidence type="ECO:0000256" key="2">
    <source>
        <dbReference type="ARBA" id="ARBA00004651"/>
    </source>
</evidence>
<dbReference type="PANTHER" id="PTHR45436">
    <property type="entry name" value="SENSOR HISTIDINE KINASE YKOH"/>
    <property type="match status" value="1"/>
</dbReference>
<dbReference type="eggNOG" id="COG4191">
    <property type="taxonomic scope" value="Bacteria"/>
</dbReference>
<dbReference type="SMART" id="SM00304">
    <property type="entry name" value="HAMP"/>
    <property type="match status" value="1"/>
</dbReference>
<protein>
    <recommendedName>
        <fullName evidence="3">histidine kinase</fullName>
        <ecNumber evidence="3">2.7.13.3</ecNumber>
    </recommendedName>
</protein>
<keyword evidence="4" id="KW-1003">Cell membrane</keyword>
<evidence type="ECO:0000256" key="9">
    <source>
        <dbReference type="ARBA" id="ARBA00022989"/>
    </source>
</evidence>
<keyword evidence="11 13" id="KW-0472">Membrane</keyword>
<evidence type="ECO:0000256" key="13">
    <source>
        <dbReference type="SAM" id="Phobius"/>
    </source>
</evidence>
<feature type="domain" description="Histidine kinase" evidence="14">
    <location>
        <begin position="392"/>
        <end position="607"/>
    </location>
</feature>
<dbReference type="PROSITE" id="PS50109">
    <property type="entry name" value="HIS_KIN"/>
    <property type="match status" value="1"/>
</dbReference>
<evidence type="ECO:0000313" key="17">
    <source>
        <dbReference type="Proteomes" id="UP000008561"/>
    </source>
</evidence>
<dbReference type="SMART" id="SM00388">
    <property type="entry name" value="HisKA"/>
    <property type="match status" value="1"/>
</dbReference>
<evidence type="ECO:0000256" key="5">
    <source>
        <dbReference type="ARBA" id="ARBA00022553"/>
    </source>
</evidence>
<dbReference type="PRINTS" id="PR00344">
    <property type="entry name" value="BCTRLSENSOR"/>
</dbReference>
<evidence type="ECO:0000256" key="12">
    <source>
        <dbReference type="SAM" id="Coils"/>
    </source>
</evidence>
<dbReference type="InterPro" id="IPR003660">
    <property type="entry name" value="HAMP_dom"/>
</dbReference>
<dbReference type="Gene3D" id="3.30.565.10">
    <property type="entry name" value="Histidine kinase-like ATPase, C-terminal domain"/>
    <property type="match status" value="1"/>
</dbReference>
<dbReference type="CDD" id="cd12912">
    <property type="entry name" value="PDC2_MCP_like"/>
    <property type="match status" value="1"/>
</dbReference>
<dbReference type="Gene3D" id="3.30.450.20">
    <property type="entry name" value="PAS domain"/>
    <property type="match status" value="1"/>
</dbReference>
<evidence type="ECO:0000256" key="6">
    <source>
        <dbReference type="ARBA" id="ARBA00022679"/>
    </source>
</evidence>
<keyword evidence="6" id="KW-0808">Transferase</keyword>
<feature type="transmembrane region" description="Helical" evidence="13">
    <location>
        <begin position="275"/>
        <end position="296"/>
    </location>
</feature>
<keyword evidence="5" id="KW-0597">Phosphoprotein</keyword>
<gene>
    <name evidence="16" type="ordered locus">Dole_1650</name>
</gene>
<dbReference type="Gene3D" id="1.10.287.130">
    <property type="match status" value="1"/>
</dbReference>
<dbReference type="HOGENOM" id="CLU_023166_1_0_7"/>
<evidence type="ECO:0000256" key="10">
    <source>
        <dbReference type="ARBA" id="ARBA00023012"/>
    </source>
</evidence>
<evidence type="ECO:0000259" key="15">
    <source>
        <dbReference type="PROSITE" id="PS50885"/>
    </source>
</evidence>
<dbReference type="STRING" id="96561.Dole_1650"/>
<sequence length="612" mass="68000">MLATMTPRPTQTLRARLLIIFLAVALVPLVIMGWFSITTTEALISRMVLRQLQNLAQDKAALLEHWLGERKADITVMAGTSIVKSMDPALIGPYLELMREKYGVYRDFTLVSASGETVFAMGPAPASGRYAVRPDLFMSDITLLSGERESTFLIAAPVINDAGQLAGTLYGRVGTARIVFFVLNVSLGKTGECYLVDREGRFLAHKDPARIFAENITQTGSFKNIFEKRDGKKAYLDYRGIEVLGTSLRVGGTDWFVVVEQDKAEAFESAKKLKLIVYMTLFLAIAIAMVLTWIVGHHIVRPIRSLSRAAGFIAESRFDQADLKTTRRDEIGMLYRSVENMLAKLKARQEDLEQEVVSKDARIRETDTMLAETRLIAERSEKFAAMGRMGAAVAHEIRTPLTSLKLFLESVQDLARLSAEDQEDFRIAMEQIQRMEGTINRFLDFARPREPVFSEIDMADLVASVVMMIRPLANRQECALHVHTEENLPPVTGDRPLLSETLINLIVNALEATPDHGTVTVSATTDHFEKEGVRTPCVRIDVKDTGHGIAEDRVNTIFEPFFTTKASGTGLGLPLVLHTVESHGGSLRITSKLKEGTTFSVFLPLNFSEPFA</sequence>
<evidence type="ECO:0000256" key="4">
    <source>
        <dbReference type="ARBA" id="ARBA00022475"/>
    </source>
</evidence>
<evidence type="ECO:0000259" key="14">
    <source>
        <dbReference type="PROSITE" id="PS50109"/>
    </source>
</evidence>
<dbReference type="InterPro" id="IPR004358">
    <property type="entry name" value="Sig_transdc_His_kin-like_C"/>
</dbReference>
<dbReference type="Pfam" id="PF00512">
    <property type="entry name" value="HisKA"/>
    <property type="match status" value="1"/>
</dbReference>
<dbReference type="AlphaFoldDB" id="A9A0F4"/>
<dbReference type="InterPro" id="IPR036890">
    <property type="entry name" value="HATPase_C_sf"/>
</dbReference>
<keyword evidence="9 13" id="KW-1133">Transmembrane helix</keyword>
<dbReference type="PANTHER" id="PTHR45436:SF5">
    <property type="entry name" value="SENSOR HISTIDINE KINASE TRCS"/>
    <property type="match status" value="1"/>
</dbReference>
<comment type="subcellular location">
    <subcellularLocation>
        <location evidence="2">Cell membrane</location>
        <topology evidence="2">Multi-pass membrane protein</topology>
    </subcellularLocation>
</comment>
<dbReference type="InterPro" id="IPR033479">
    <property type="entry name" value="dCache_1"/>
</dbReference>
<dbReference type="SMART" id="SM00387">
    <property type="entry name" value="HATPase_c"/>
    <property type="match status" value="1"/>
</dbReference>
<dbReference type="Pfam" id="PF02518">
    <property type="entry name" value="HATPase_c"/>
    <property type="match status" value="1"/>
</dbReference>
<keyword evidence="10" id="KW-0902">Two-component regulatory system</keyword>
<feature type="coiled-coil region" evidence="12">
    <location>
        <begin position="335"/>
        <end position="362"/>
    </location>
</feature>
<evidence type="ECO:0000256" key="7">
    <source>
        <dbReference type="ARBA" id="ARBA00022692"/>
    </source>
</evidence>
<keyword evidence="17" id="KW-1185">Reference proteome</keyword>
<dbReference type="InterPro" id="IPR036097">
    <property type="entry name" value="HisK_dim/P_sf"/>
</dbReference>
<proteinExistence type="predicted"/>
<dbReference type="Gene3D" id="6.10.340.10">
    <property type="match status" value="1"/>
</dbReference>
<dbReference type="Proteomes" id="UP000008561">
    <property type="component" value="Chromosome"/>
</dbReference>
<evidence type="ECO:0000256" key="8">
    <source>
        <dbReference type="ARBA" id="ARBA00022777"/>
    </source>
</evidence>